<evidence type="ECO:0000256" key="5">
    <source>
        <dbReference type="PROSITE-ProRule" id="PRU00042"/>
    </source>
</evidence>
<dbReference type="PROSITE" id="PS50157">
    <property type="entry name" value="ZINC_FINGER_C2H2_2"/>
    <property type="match status" value="1"/>
</dbReference>
<evidence type="ECO:0000256" key="3">
    <source>
        <dbReference type="ARBA" id="ARBA00022771"/>
    </source>
</evidence>
<dbReference type="Gene3D" id="3.30.160.60">
    <property type="entry name" value="Classic Zinc Finger"/>
    <property type="match status" value="2"/>
</dbReference>
<dbReference type="Proteomes" id="UP000410492">
    <property type="component" value="Unassembled WGS sequence"/>
</dbReference>
<dbReference type="InterPro" id="IPR013087">
    <property type="entry name" value="Znf_C2H2_type"/>
</dbReference>
<dbReference type="InterPro" id="IPR036236">
    <property type="entry name" value="Znf_C2H2_sf"/>
</dbReference>
<evidence type="ECO:0000256" key="2">
    <source>
        <dbReference type="ARBA" id="ARBA00022737"/>
    </source>
</evidence>
<dbReference type="EMBL" id="CAACVG010012164">
    <property type="protein sequence ID" value="VEN59784.1"/>
    <property type="molecule type" value="Genomic_DNA"/>
</dbReference>
<evidence type="ECO:0000259" key="6">
    <source>
        <dbReference type="PROSITE" id="PS50157"/>
    </source>
</evidence>
<protein>
    <recommendedName>
        <fullName evidence="6">C2H2-type domain-containing protein</fullName>
    </recommendedName>
</protein>
<accession>A0A653DIF6</accession>
<dbReference type="PROSITE" id="PS00028">
    <property type="entry name" value="ZINC_FINGER_C2H2_1"/>
    <property type="match status" value="1"/>
</dbReference>
<dbReference type="PANTHER" id="PTHR24403">
    <property type="entry name" value="ZINC FINGER PROTEIN"/>
    <property type="match status" value="1"/>
</dbReference>
<feature type="non-terminal residue" evidence="7">
    <location>
        <position position="1"/>
    </location>
</feature>
<name>A0A653DIF6_CALMS</name>
<reference evidence="7 8" key="1">
    <citation type="submission" date="2019-01" db="EMBL/GenBank/DDBJ databases">
        <authorList>
            <person name="Sayadi A."/>
        </authorList>
    </citation>
    <scope>NUCLEOTIDE SEQUENCE [LARGE SCALE GENOMIC DNA]</scope>
</reference>
<dbReference type="AlphaFoldDB" id="A0A653DIF6"/>
<dbReference type="PANTHER" id="PTHR24403:SF67">
    <property type="entry name" value="FI01116P-RELATED"/>
    <property type="match status" value="1"/>
</dbReference>
<evidence type="ECO:0000256" key="4">
    <source>
        <dbReference type="ARBA" id="ARBA00022833"/>
    </source>
</evidence>
<proteinExistence type="predicted"/>
<evidence type="ECO:0000313" key="7">
    <source>
        <dbReference type="EMBL" id="VEN59784.1"/>
    </source>
</evidence>
<keyword evidence="2" id="KW-0677">Repeat</keyword>
<dbReference type="SUPFAM" id="SSF57667">
    <property type="entry name" value="beta-beta-alpha zinc fingers"/>
    <property type="match status" value="1"/>
</dbReference>
<dbReference type="InterPro" id="IPR050688">
    <property type="entry name" value="Zinc_finger/UBP_domain"/>
</dbReference>
<dbReference type="GO" id="GO:0008270">
    <property type="term" value="F:zinc ion binding"/>
    <property type="evidence" value="ECO:0007669"/>
    <property type="project" value="UniProtKB-KW"/>
</dbReference>
<dbReference type="SMART" id="SM00355">
    <property type="entry name" value="ZnF_C2H2"/>
    <property type="match status" value="4"/>
</dbReference>
<sequence length="160" mass="18430">NKTYKSKQGLDYHIVRRHPDFIASVSSKIHECTQCTYETTSVRRLREHLMIKHPETSGNRVLTRCIYCNKAFKSKPGLDDHIIKIHPDFIASVSSKIHECTQCTYKSTKSTNIRQHLITNHPEVAGDRILSRCIYCNKTFKSKLGLNYHNKNTSGFYSIG</sequence>
<keyword evidence="4" id="KW-0862">Zinc</keyword>
<dbReference type="GO" id="GO:0005634">
    <property type="term" value="C:nucleus"/>
    <property type="evidence" value="ECO:0007669"/>
    <property type="project" value="TreeGrafter"/>
</dbReference>
<evidence type="ECO:0000313" key="8">
    <source>
        <dbReference type="Proteomes" id="UP000410492"/>
    </source>
</evidence>
<keyword evidence="1" id="KW-0479">Metal-binding</keyword>
<keyword evidence="3 5" id="KW-0863">Zinc-finger</keyword>
<organism evidence="7 8">
    <name type="scientific">Callosobruchus maculatus</name>
    <name type="common">Southern cowpea weevil</name>
    <name type="synonym">Pulse bruchid</name>
    <dbReference type="NCBI Taxonomy" id="64391"/>
    <lineage>
        <taxon>Eukaryota</taxon>
        <taxon>Metazoa</taxon>
        <taxon>Ecdysozoa</taxon>
        <taxon>Arthropoda</taxon>
        <taxon>Hexapoda</taxon>
        <taxon>Insecta</taxon>
        <taxon>Pterygota</taxon>
        <taxon>Neoptera</taxon>
        <taxon>Endopterygota</taxon>
        <taxon>Coleoptera</taxon>
        <taxon>Polyphaga</taxon>
        <taxon>Cucujiformia</taxon>
        <taxon>Chrysomeloidea</taxon>
        <taxon>Chrysomelidae</taxon>
        <taxon>Bruchinae</taxon>
        <taxon>Bruchini</taxon>
        <taxon>Callosobruchus</taxon>
    </lineage>
</organism>
<keyword evidence="8" id="KW-1185">Reference proteome</keyword>
<gene>
    <name evidence="7" type="ORF">CALMAC_LOCUS17681</name>
</gene>
<dbReference type="GO" id="GO:0010468">
    <property type="term" value="P:regulation of gene expression"/>
    <property type="evidence" value="ECO:0007669"/>
    <property type="project" value="TreeGrafter"/>
</dbReference>
<feature type="domain" description="C2H2-type" evidence="6">
    <location>
        <begin position="63"/>
        <end position="86"/>
    </location>
</feature>
<dbReference type="OrthoDB" id="8685330at2759"/>
<evidence type="ECO:0000256" key="1">
    <source>
        <dbReference type="ARBA" id="ARBA00022723"/>
    </source>
</evidence>